<name>A0AAD0WDH5_9GAMM</name>
<organism evidence="1 4">
    <name type="scientific">Pseudoalteromonas lipolytica</name>
    <dbReference type="NCBI Taxonomy" id="570156"/>
    <lineage>
        <taxon>Bacteria</taxon>
        <taxon>Pseudomonadati</taxon>
        <taxon>Pseudomonadota</taxon>
        <taxon>Gammaproteobacteria</taxon>
        <taxon>Alteromonadales</taxon>
        <taxon>Pseudoalteromonadaceae</taxon>
        <taxon>Pseudoalteromonas</taxon>
    </lineage>
</organism>
<dbReference type="KEGG" id="pdj:D0907_14995"/>
<evidence type="ECO:0000313" key="3">
    <source>
        <dbReference type="Proteomes" id="UP000183805"/>
    </source>
</evidence>
<reference evidence="1 4" key="2">
    <citation type="submission" date="2018-08" db="EMBL/GenBank/DDBJ databases">
        <title>Draft genome sequence of Pseudoalteromonas donghaensis HJ51.</title>
        <authorList>
            <person name="Oh J."/>
            <person name="Roh D."/>
        </authorList>
    </citation>
    <scope>NUCLEOTIDE SEQUENCE [LARGE SCALE GENOMIC DNA]</scope>
    <source>
        <strain evidence="1 4">HJ51</strain>
    </source>
</reference>
<dbReference type="PROSITE" id="PS51257">
    <property type="entry name" value="PROKAR_LIPOPROTEIN"/>
    <property type="match status" value="1"/>
</dbReference>
<reference evidence="2 3" key="1">
    <citation type="submission" date="2016-10" db="EMBL/GenBank/DDBJ databases">
        <authorList>
            <person name="Varghese N."/>
            <person name="Submissions S."/>
        </authorList>
    </citation>
    <scope>NUCLEOTIDE SEQUENCE [LARGE SCALE GENOMIC DNA]</scope>
    <source>
        <strain evidence="2 3">CGMCC 1.8499</strain>
    </source>
</reference>
<evidence type="ECO:0000313" key="1">
    <source>
        <dbReference type="EMBL" id="AXV66502.1"/>
    </source>
</evidence>
<dbReference type="EMBL" id="FPAZ01000009">
    <property type="protein sequence ID" value="SFT77732.1"/>
    <property type="molecule type" value="Genomic_DNA"/>
</dbReference>
<gene>
    <name evidence="1" type="ORF">D0907_14995</name>
    <name evidence="2" type="ORF">SAMN04487854_109152</name>
</gene>
<dbReference type="AlphaFoldDB" id="A0AAD0WDH5"/>
<sequence>MLKKEPPCLGGFFMEEIMKYLISNVFIIFLLLGCKEQQVAKQAESAPKPPTITPEQQLGEYQSLAWQVVTALQGQSDTQQVKSMLLSLVHSSQGLFLAFNQVFPECKQTLDAITEYVESTPLTAISSDNEPLNLQPELPDFTGPNCYHIQQLLLNPLAVLAMTTQQQMNHVDIEQAELKMIDSLARIKQLELVGINEQEVNEAQRLP</sequence>
<dbReference type="EMBL" id="CP032090">
    <property type="protein sequence ID" value="AXV66502.1"/>
    <property type="molecule type" value="Genomic_DNA"/>
</dbReference>
<dbReference type="Proteomes" id="UP000183805">
    <property type="component" value="Unassembled WGS sequence"/>
</dbReference>
<accession>A0AAD0WDH5</accession>
<evidence type="ECO:0000313" key="4">
    <source>
        <dbReference type="Proteomes" id="UP000264605"/>
    </source>
</evidence>
<proteinExistence type="predicted"/>
<keyword evidence="3" id="KW-1185">Reference proteome</keyword>
<dbReference type="Proteomes" id="UP000264605">
    <property type="component" value="Chromosome"/>
</dbReference>
<evidence type="ECO:0000313" key="2">
    <source>
        <dbReference type="EMBL" id="SFT77732.1"/>
    </source>
</evidence>
<protein>
    <submittedName>
        <fullName evidence="1">Uncharacterized protein</fullName>
    </submittedName>
</protein>